<dbReference type="InterPro" id="IPR050150">
    <property type="entry name" value="IgV_Light_Chain"/>
</dbReference>
<sequence>DAWTSTHFGSVFYNDVLHFPGVVTQETSLTTTPGGTVTLTCGSSTGAITISNYAGWVQQKPYQVSQGLIGSTSNRFPGVPASYSGSLLSRGAQTEDEATYYCVTLHVLLTTFFKKYKMI</sequence>
<dbReference type="InterPro" id="IPR013783">
    <property type="entry name" value="Ig-like_fold"/>
</dbReference>
<evidence type="ECO:0000259" key="1">
    <source>
        <dbReference type="PROSITE" id="PS50835"/>
    </source>
</evidence>
<keyword evidence="3" id="KW-1185">Reference proteome</keyword>
<reference evidence="2" key="2">
    <citation type="submission" date="2025-09" db="UniProtKB">
        <authorList>
            <consortium name="Ensembl"/>
        </authorList>
    </citation>
    <scope>IDENTIFICATION</scope>
</reference>
<dbReference type="InterPro" id="IPR007110">
    <property type="entry name" value="Ig-like_dom"/>
</dbReference>
<protein>
    <recommendedName>
        <fullName evidence="1">Ig-like domain-containing protein</fullName>
    </recommendedName>
</protein>
<dbReference type="InterPro" id="IPR036179">
    <property type="entry name" value="Ig-like_dom_sf"/>
</dbReference>
<dbReference type="SMART" id="SM00406">
    <property type="entry name" value="IGv"/>
    <property type="match status" value="1"/>
</dbReference>
<dbReference type="SUPFAM" id="SSF48726">
    <property type="entry name" value="Immunoglobulin"/>
    <property type="match status" value="1"/>
</dbReference>
<reference evidence="2" key="1">
    <citation type="submission" date="2025-08" db="UniProtKB">
        <authorList>
            <consortium name="Ensembl"/>
        </authorList>
    </citation>
    <scope>IDENTIFICATION</scope>
</reference>
<dbReference type="Gene3D" id="2.60.40.10">
    <property type="entry name" value="Immunoglobulins"/>
    <property type="match status" value="1"/>
</dbReference>
<dbReference type="PANTHER" id="PTHR23267">
    <property type="entry name" value="IMMUNOGLOBULIN LIGHT CHAIN"/>
    <property type="match status" value="1"/>
</dbReference>
<dbReference type="PROSITE" id="PS50835">
    <property type="entry name" value="IG_LIKE"/>
    <property type="match status" value="1"/>
</dbReference>
<dbReference type="AlphaFoldDB" id="A0A8D2GJ74"/>
<dbReference type="InterPro" id="IPR013106">
    <property type="entry name" value="Ig_V-set"/>
</dbReference>
<dbReference type="Proteomes" id="UP000694417">
    <property type="component" value="Unplaced"/>
</dbReference>
<accession>A0A8D2GJ74</accession>
<feature type="domain" description="Ig-like" evidence="1">
    <location>
        <begin position="20"/>
        <end position="119"/>
    </location>
</feature>
<dbReference type="Ensembl" id="ENSUPAT00010000289.1">
    <property type="protein sequence ID" value="ENSUPAP00010000258.1"/>
    <property type="gene ID" value="ENSUPAG00010000210.1"/>
</dbReference>
<dbReference type="Pfam" id="PF07686">
    <property type="entry name" value="V-set"/>
    <property type="match status" value="1"/>
</dbReference>
<dbReference type="GeneTree" id="ENSGT00940000163781"/>
<evidence type="ECO:0000313" key="3">
    <source>
        <dbReference type="Proteomes" id="UP000694417"/>
    </source>
</evidence>
<name>A0A8D2GJ74_UROPR</name>
<proteinExistence type="predicted"/>
<evidence type="ECO:0000313" key="2">
    <source>
        <dbReference type="Ensembl" id="ENSUPAP00010000258.1"/>
    </source>
</evidence>
<organism evidence="2 3">
    <name type="scientific">Urocitellus parryii</name>
    <name type="common">Arctic ground squirrel</name>
    <name type="synonym">Spermophilus parryii</name>
    <dbReference type="NCBI Taxonomy" id="9999"/>
    <lineage>
        <taxon>Eukaryota</taxon>
        <taxon>Metazoa</taxon>
        <taxon>Chordata</taxon>
        <taxon>Craniata</taxon>
        <taxon>Vertebrata</taxon>
        <taxon>Euteleostomi</taxon>
        <taxon>Mammalia</taxon>
        <taxon>Eutheria</taxon>
        <taxon>Euarchontoglires</taxon>
        <taxon>Glires</taxon>
        <taxon>Rodentia</taxon>
        <taxon>Sciuromorpha</taxon>
        <taxon>Sciuridae</taxon>
        <taxon>Xerinae</taxon>
        <taxon>Marmotini</taxon>
        <taxon>Urocitellus</taxon>
    </lineage>
</organism>